<dbReference type="STRING" id="1448308.A0A2T2N449"/>
<evidence type="ECO:0000256" key="1">
    <source>
        <dbReference type="ARBA" id="ARBA00004604"/>
    </source>
</evidence>
<dbReference type="InterPro" id="IPR000629">
    <property type="entry name" value="RNA-helicase_DEAD-box_CS"/>
</dbReference>
<evidence type="ECO:0000256" key="6">
    <source>
        <dbReference type="ARBA" id="ARBA00022840"/>
    </source>
</evidence>
<evidence type="ECO:0000256" key="8">
    <source>
        <dbReference type="PROSITE-ProRule" id="PRU00552"/>
    </source>
</evidence>
<dbReference type="Gene3D" id="3.40.50.300">
    <property type="entry name" value="P-loop containing nucleotide triphosphate hydrolases"/>
    <property type="match status" value="2"/>
</dbReference>
<sequence>MPPRPRRKPAYKGAHPYGNRPKASDATTPAAQPSRPTPVDAPAGAETIDVKHLYSTAAGDMQPEPYSSMQGKLDPALLQGLDKMGFEFMSPVQQKVLKELPSFSSDCLVQAKTGTGKTAGFLLPAIQNLLGGKRPPKGQVGILVICPTRELALQIAKEGEGITACLRQKMEIHTAFGGTSKSSNLNKFMNGDPTILVATPGRLDDILSEERVRDKFSSLRTVVLDEADRMLDAGFAPAIHKILRRIPPKSEGWQGMCFSATLPDRVNDVVKCVLFPGYVSLSTIDKNEAPTVERVPQFSVMIPSISQSFAALLAVIQAEYEANPEDFKAIVFGTTANGVGLLYDVFRHALPEFKAFELHSRITQNTRTRTTQQFKDAKSGILFASDVVGRGMDFPNVGLVIQLGLPSDSEQYVHRVGRTARAGNDGRAVIILFENESFFVKTNRKLPINPYPTDLSAKISAAQPRIETAFVSVQEEAKAKAYQAFLGYNKTYLKKLQLTPEGLVKLANEYARTMGCPEPPMIDKKVVGKMGLKGVPGLRLGQRERN</sequence>
<evidence type="ECO:0000256" key="4">
    <source>
        <dbReference type="ARBA" id="ARBA00022801"/>
    </source>
</evidence>
<dbReference type="SMART" id="SM00487">
    <property type="entry name" value="DEXDc"/>
    <property type="match status" value="1"/>
</dbReference>
<dbReference type="EMBL" id="KZ678150">
    <property type="protein sequence ID" value="PSN60184.1"/>
    <property type="molecule type" value="Genomic_DNA"/>
</dbReference>
<keyword evidence="3 9" id="KW-0547">Nucleotide-binding</keyword>
<name>A0A2T2N449_CORCC</name>
<evidence type="ECO:0000256" key="9">
    <source>
        <dbReference type="RuleBase" id="RU000492"/>
    </source>
</evidence>
<dbReference type="PROSITE" id="PS51192">
    <property type="entry name" value="HELICASE_ATP_BIND_1"/>
    <property type="match status" value="1"/>
</dbReference>
<keyword evidence="4 9" id="KW-0378">Hydrolase</keyword>
<evidence type="ECO:0000313" key="15">
    <source>
        <dbReference type="EMBL" id="PSN60184.1"/>
    </source>
</evidence>
<dbReference type="GO" id="GO:0005730">
    <property type="term" value="C:nucleolus"/>
    <property type="evidence" value="ECO:0007669"/>
    <property type="project" value="UniProtKB-SubCell"/>
</dbReference>
<dbReference type="InterPro" id="IPR001650">
    <property type="entry name" value="Helicase_C-like"/>
</dbReference>
<dbReference type="PROSITE" id="PS51195">
    <property type="entry name" value="Q_MOTIF"/>
    <property type="match status" value="1"/>
</dbReference>
<evidence type="ECO:0000256" key="2">
    <source>
        <dbReference type="ARBA" id="ARBA00022552"/>
    </source>
</evidence>
<evidence type="ECO:0000313" key="16">
    <source>
        <dbReference type="Proteomes" id="UP000240883"/>
    </source>
</evidence>
<comment type="function">
    <text evidence="10">RNA helicase.</text>
</comment>
<evidence type="ECO:0000256" key="5">
    <source>
        <dbReference type="ARBA" id="ARBA00022806"/>
    </source>
</evidence>
<protein>
    <recommendedName>
        <fullName evidence="10">ATP-dependent RNA helicase</fullName>
        <ecNumber evidence="10">3.6.4.13</ecNumber>
    </recommendedName>
</protein>
<dbReference type="GO" id="GO:0003723">
    <property type="term" value="F:RNA binding"/>
    <property type="evidence" value="ECO:0007669"/>
    <property type="project" value="UniProtKB-UniRule"/>
</dbReference>
<dbReference type="CDD" id="cd17964">
    <property type="entry name" value="DEADc_MSS116"/>
    <property type="match status" value="1"/>
</dbReference>
<dbReference type="AlphaFoldDB" id="A0A2T2N449"/>
<accession>A0A2T2N449</accession>
<dbReference type="GO" id="GO:0016787">
    <property type="term" value="F:hydrolase activity"/>
    <property type="evidence" value="ECO:0007669"/>
    <property type="project" value="UniProtKB-KW"/>
</dbReference>
<dbReference type="PROSITE" id="PS00039">
    <property type="entry name" value="DEAD_ATP_HELICASE"/>
    <property type="match status" value="1"/>
</dbReference>
<comment type="catalytic activity">
    <reaction evidence="10">
        <text>ATP + H2O = ADP + phosphate + H(+)</text>
        <dbReference type="Rhea" id="RHEA:13065"/>
        <dbReference type="ChEBI" id="CHEBI:15377"/>
        <dbReference type="ChEBI" id="CHEBI:15378"/>
        <dbReference type="ChEBI" id="CHEBI:30616"/>
        <dbReference type="ChEBI" id="CHEBI:43474"/>
        <dbReference type="ChEBI" id="CHEBI:456216"/>
        <dbReference type="EC" id="3.6.4.13"/>
    </reaction>
</comment>
<dbReference type="Pfam" id="PF00270">
    <property type="entry name" value="DEAD"/>
    <property type="match status" value="1"/>
</dbReference>
<evidence type="ECO:0000259" key="13">
    <source>
        <dbReference type="PROSITE" id="PS51194"/>
    </source>
</evidence>
<comment type="similarity">
    <text evidence="9">Belongs to the DEAD box helicase family.</text>
</comment>
<dbReference type="GO" id="GO:0006364">
    <property type="term" value="P:rRNA processing"/>
    <property type="evidence" value="ECO:0007669"/>
    <property type="project" value="UniProtKB-KW"/>
</dbReference>
<dbReference type="Proteomes" id="UP000240883">
    <property type="component" value="Unassembled WGS sequence"/>
</dbReference>
<evidence type="ECO:0000256" key="3">
    <source>
        <dbReference type="ARBA" id="ARBA00022741"/>
    </source>
</evidence>
<evidence type="ECO:0000259" key="14">
    <source>
        <dbReference type="PROSITE" id="PS51195"/>
    </source>
</evidence>
<dbReference type="PANTHER" id="PTHR24031">
    <property type="entry name" value="RNA HELICASE"/>
    <property type="match status" value="1"/>
</dbReference>
<comment type="subcellular location">
    <subcellularLocation>
        <location evidence="1">Nucleus</location>
        <location evidence="1">Nucleolus</location>
    </subcellularLocation>
</comment>
<dbReference type="InterPro" id="IPR014014">
    <property type="entry name" value="RNA_helicase_DEAD_Q_motif"/>
</dbReference>
<dbReference type="GO" id="GO:0003724">
    <property type="term" value="F:RNA helicase activity"/>
    <property type="evidence" value="ECO:0007669"/>
    <property type="project" value="UniProtKB-EC"/>
</dbReference>
<keyword evidence="16" id="KW-1185">Reference proteome</keyword>
<feature type="domain" description="Helicase ATP-binding" evidence="12">
    <location>
        <begin position="98"/>
        <end position="280"/>
    </location>
</feature>
<keyword evidence="6 9" id="KW-0067">ATP-binding</keyword>
<dbReference type="SUPFAM" id="SSF52540">
    <property type="entry name" value="P-loop containing nucleoside triphosphate hydrolases"/>
    <property type="match status" value="1"/>
</dbReference>
<organism evidence="15 16">
    <name type="scientific">Corynespora cassiicola Philippines</name>
    <dbReference type="NCBI Taxonomy" id="1448308"/>
    <lineage>
        <taxon>Eukaryota</taxon>
        <taxon>Fungi</taxon>
        <taxon>Dikarya</taxon>
        <taxon>Ascomycota</taxon>
        <taxon>Pezizomycotina</taxon>
        <taxon>Dothideomycetes</taxon>
        <taxon>Pleosporomycetidae</taxon>
        <taxon>Pleosporales</taxon>
        <taxon>Corynesporascaceae</taxon>
        <taxon>Corynespora</taxon>
    </lineage>
</organism>
<keyword evidence="7 10" id="KW-0694">RNA-binding</keyword>
<evidence type="ECO:0000256" key="10">
    <source>
        <dbReference type="RuleBase" id="RU365068"/>
    </source>
</evidence>
<dbReference type="InterPro" id="IPR027417">
    <property type="entry name" value="P-loop_NTPase"/>
</dbReference>
<evidence type="ECO:0000259" key="12">
    <source>
        <dbReference type="PROSITE" id="PS51192"/>
    </source>
</evidence>
<proteinExistence type="inferred from homology"/>
<reference evidence="15 16" key="1">
    <citation type="journal article" date="2018" name="Front. Microbiol.">
        <title>Genome-Wide Analysis of Corynespora cassiicola Leaf Fall Disease Putative Effectors.</title>
        <authorList>
            <person name="Lopez D."/>
            <person name="Ribeiro S."/>
            <person name="Label P."/>
            <person name="Fumanal B."/>
            <person name="Venisse J.S."/>
            <person name="Kohler A."/>
            <person name="de Oliveira R.R."/>
            <person name="Labutti K."/>
            <person name="Lipzen A."/>
            <person name="Lail K."/>
            <person name="Bauer D."/>
            <person name="Ohm R.A."/>
            <person name="Barry K.W."/>
            <person name="Spatafora J."/>
            <person name="Grigoriev I.V."/>
            <person name="Martin F.M."/>
            <person name="Pujade-Renaud V."/>
        </authorList>
    </citation>
    <scope>NUCLEOTIDE SEQUENCE [LARGE SCALE GENOMIC DNA]</scope>
    <source>
        <strain evidence="15 16">Philippines</strain>
    </source>
</reference>
<feature type="domain" description="DEAD-box RNA helicase Q" evidence="14">
    <location>
        <begin position="66"/>
        <end position="94"/>
    </location>
</feature>
<feature type="region of interest" description="Disordered" evidence="11">
    <location>
        <begin position="1"/>
        <end position="43"/>
    </location>
</feature>
<evidence type="ECO:0000256" key="11">
    <source>
        <dbReference type="SAM" id="MobiDB-lite"/>
    </source>
</evidence>
<dbReference type="Pfam" id="PF00271">
    <property type="entry name" value="Helicase_C"/>
    <property type="match status" value="1"/>
</dbReference>
<feature type="domain" description="Helicase C-terminal" evidence="13">
    <location>
        <begin position="315"/>
        <end position="470"/>
    </location>
</feature>
<dbReference type="SMART" id="SM00490">
    <property type="entry name" value="HELICc"/>
    <property type="match status" value="1"/>
</dbReference>
<dbReference type="GO" id="GO:0005524">
    <property type="term" value="F:ATP binding"/>
    <property type="evidence" value="ECO:0007669"/>
    <property type="project" value="UniProtKB-UniRule"/>
</dbReference>
<gene>
    <name evidence="15" type="ORF">BS50DRAFT_579348</name>
</gene>
<feature type="compositionally biased region" description="Basic residues" evidence="11">
    <location>
        <begin position="1"/>
        <end position="10"/>
    </location>
</feature>
<evidence type="ECO:0000256" key="7">
    <source>
        <dbReference type="ARBA" id="ARBA00022884"/>
    </source>
</evidence>
<comment type="domain">
    <text evidence="10">The Q motif is unique to and characteristic of the DEAD box family of RNA helicases and controls ATP binding and hydrolysis.</text>
</comment>
<dbReference type="InterPro" id="IPR011545">
    <property type="entry name" value="DEAD/DEAH_box_helicase_dom"/>
</dbReference>
<dbReference type="PROSITE" id="PS51194">
    <property type="entry name" value="HELICASE_CTER"/>
    <property type="match status" value="1"/>
</dbReference>
<dbReference type="OrthoDB" id="193716at2759"/>
<keyword evidence="5 9" id="KW-0347">Helicase</keyword>
<dbReference type="EC" id="3.6.4.13" evidence="10"/>
<feature type="short sequence motif" description="Q motif" evidence="8">
    <location>
        <begin position="66"/>
        <end position="94"/>
    </location>
</feature>
<keyword evidence="2" id="KW-0698">rRNA processing</keyword>
<dbReference type="InterPro" id="IPR014001">
    <property type="entry name" value="Helicase_ATP-bd"/>
</dbReference>
<dbReference type="CDD" id="cd18787">
    <property type="entry name" value="SF2_C_DEAD"/>
    <property type="match status" value="1"/>
</dbReference>